<name>A0A5B7D322_PORTR</name>
<keyword evidence="3 5" id="KW-1133">Transmembrane helix</keyword>
<comment type="caution">
    <text evidence="7">The sequence shown here is derived from an EMBL/GenBank/DDBJ whole genome shotgun (WGS) entry which is preliminary data.</text>
</comment>
<dbReference type="InterPro" id="IPR020846">
    <property type="entry name" value="MFS_dom"/>
</dbReference>
<evidence type="ECO:0000259" key="6">
    <source>
        <dbReference type="PROSITE" id="PS50850"/>
    </source>
</evidence>
<dbReference type="PROSITE" id="PS50850">
    <property type="entry name" value="MFS"/>
    <property type="match status" value="1"/>
</dbReference>
<evidence type="ECO:0000313" key="8">
    <source>
        <dbReference type="Proteomes" id="UP000324222"/>
    </source>
</evidence>
<evidence type="ECO:0000256" key="4">
    <source>
        <dbReference type="ARBA" id="ARBA00023136"/>
    </source>
</evidence>
<dbReference type="Proteomes" id="UP000324222">
    <property type="component" value="Unassembled WGS sequence"/>
</dbReference>
<evidence type="ECO:0000256" key="3">
    <source>
        <dbReference type="ARBA" id="ARBA00022989"/>
    </source>
</evidence>
<evidence type="ECO:0000313" key="7">
    <source>
        <dbReference type="EMBL" id="MPC15324.1"/>
    </source>
</evidence>
<dbReference type="Gene3D" id="1.20.1250.20">
    <property type="entry name" value="MFS general substrate transporter like domains"/>
    <property type="match status" value="1"/>
</dbReference>
<protein>
    <submittedName>
        <fullName evidence="7">Facilitated trehalose transporter Tret1</fullName>
    </submittedName>
</protein>
<feature type="transmembrane region" description="Helical" evidence="5">
    <location>
        <begin position="305"/>
        <end position="330"/>
    </location>
</feature>
<feature type="transmembrane region" description="Helical" evidence="5">
    <location>
        <begin position="342"/>
        <end position="362"/>
    </location>
</feature>
<dbReference type="GO" id="GO:0016020">
    <property type="term" value="C:membrane"/>
    <property type="evidence" value="ECO:0007669"/>
    <property type="project" value="UniProtKB-SubCell"/>
</dbReference>
<dbReference type="InterPro" id="IPR036259">
    <property type="entry name" value="MFS_trans_sf"/>
</dbReference>
<dbReference type="Pfam" id="PF00083">
    <property type="entry name" value="Sugar_tr"/>
    <property type="match status" value="1"/>
</dbReference>
<reference evidence="7 8" key="1">
    <citation type="submission" date="2019-05" db="EMBL/GenBank/DDBJ databases">
        <title>Another draft genome of Portunus trituberculatus and its Hox gene families provides insights of decapod evolution.</title>
        <authorList>
            <person name="Jeong J.-H."/>
            <person name="Song I."/>
            <person name="Kim S."/>
            <person name="Choi T."/>
            <person name="Kim D."/>
            <person name="Ryu S."/>
            <person name="Kim W."/>
        </authorList>
    </citation>
    <scope>NUCLEOTIDE SEQUENCE [LARGE SCALE GENOMIC DNA]</scope>
    <source>
        <tissue evidence="7">Muscle</tissue>
    </source>
</reference>
<gene>
    <name evidence="7" type="primary">Tret1_6</name>
    <name evidence="7" type="ORF">E2C01_008112</name>
</gene>
<dbReference type="InterPro" id="IPR050549">
    <property type="entry name" value="MFS_Trehalose_Transporter"/>
</dbReference>
<keyword evidence="4 5" id="KW-0472">Membrane</keyword>
<evidence type="ECO:0000256" key="5">
    <source>
        <dbReference type="SAM" id="Phobius"/>
    </source>
</evidence>
<keyword evidence="2 5" id="KW-0812">Transmembrane</keyword>
<proteinExistence type="predicted"/>
<evidence type="ECO:0000256" key="2">
    <source>
        <dbReference type="ARBA" id="ARBA00022692"/>
    </source>
</evidence>
<comment type="subcellular location">
    <subcellularLocation>
        <location evidence="1">Membrane</location>
        <topology evidence="1">Multi-pass membrane protein</topology>
    </subcellularLocation>
</comment>
<sequence length="457" mass="50443">MSTGSWCSVASDLQDLYCSNQHIRQERHPPTTVNTLHLALPEELTSDIPTFDCKETQYWLQTPSNRLFLSSGTPALIADRICFGKPLQKSLKAVTLVDLYSKKGLHTFFLPSLEWRIPGTKLVCEEQTLPGETGKILSASESVEGCLSIQSQLDSFLTGKENCDNLGFCELLLGFTSGVSAVAGALYTTEIVDAEVRGIMYNILCLNVTLGGLFAVGVGYFVRWFHLAMICTIPPSLLLIGSFFLPDSPTLLVVRGEKIEALRVLRKLRGPHANLKSEIEVIEMKNSFRADGWQKLLNRYIVKRIIIVVMLMAFLFLCGNDVFIVHTARILREAGYPMDADIGTTTVAVVRIVGMLVSFLLVDRMGRRPSLVASYAISSVFLIVLGVYVHLTETATPEDTTSSALGWVPLVSVIMISFGLQIGAQPVTFLLSAEYFPTSVRGQFSNIYLNTLQVKQI</sequence>
<dbReference type="PROSITE" id="PS00217">
    <property type="entry name" value="SUGAR_TRANSPORT_2"/>
    <property type="match status" value="1"/>
</dbReference>
<feature type="transmembrane region" description="Helical" evidence="5">
    <location>
        <begin position="199"/>
        <end position="218"/>
    </location>
</feature>
<feature type="transmembrane region" description="Helical" evidence="5">
    <location>
        <begin position="224"/>
        <end position="245"/>
    </location>
</feature>
<dbReference type="AlphaFoldDB" id="A0A5B7D322"/>
<dbReference type="PANTHER" id="PTHR48021">
    <property type="match status" value="1"/>
</dbReference>
<dbReference type="EMBL" id="VSRR010000418">
    <property type="protein sequence ID" value="MPC15324.1"/>
    <property type="molecule type" value="Genomic_DNA"/>
</dbReference>
<feature type="transmembrane region" description="Helical" evidence="5">
    <location>
        <begin position="371"/>
        <end position="391"/>
    </location>
</feature>
<dbReference type="PANTHER" id="PTHR48021:SF1">
    <property type="entry name" value="GH07001P-RELATED"/>
    <property type="match status" value="1"/>
</dbReference>
<keyword evidence="8" id="KW-1185">Reference proteome</keyword>
<feature type="transmembrane region" description="Helical" evidence="5">
    <location>
        <begin position="411"/>
        <end position="431"/>
    </location>
</feature>
<dbReference type="SUPFAM" id="SSF103473">
    <property type="entry name" value="MFS general substrate transporter"/>
    <property type="match status" value="1"/>
</dbReference>
<organism evidence="7 8">
    <name type="scientific">Portunus trituberculatus</name>
    <name type="common">Swimming crab</name>
    <name type="synonym">Neptunus trituberculatus</name>
    <dbReference type="NCBI Taxonomy" id="210409"/>
    <lineage>
        <taxon>Eukaryota</taxon>
        <taxon>Metazoa</taxon>
        <taxon>Ecdysozoa</taxon>
        <taxon>Arthropoda</taxon>
        <taxon>Crustacea</taxon>
        <taxon>Multicrustacea</taxon>
        <taxon>Malacostraca</taxon>
        <taxon>Eumalacostraca</taxon>
        <taxon>Eucarida</taxon>
        <taxon>Decapoda</taxon>
        <taxon>Pleocyemata</taxon>
        <taxon>Brachyura</taxon>
        <taxon>Eubrachyura</taxon>
        <taxon>Portunoidea</taxon>
        <taxon>Portunidae</taxon>
        <taxon>Portuninae</taxon>
        <taxon>Portunus</taxon>
    </lineage>
</organism>
<accession>A0A5B7D322</accession>
<dbReference type="OrthoDB" id="4142200at2759"/>
<evidence type="ECO:0000256" key="1">
    <source>
        <dbReference type="ARBA" id="ARBA00004141"/>
    </source>
</evidence>
<dbReference type="PROSITE" id="PS00216">
    <property type="entry name" value="SUGAR_TRANSPORT_1"/>
    <property type="match status" value="1"/>
</dbReference>
<feature type="domain" description="Major facilitator superfamily (MFS) profile" evidence="6">
    <location>
        <begin position="305"/>
        <end position="457"/>
    </location>
</feature>
<dbReference type="InterPro" id="IPR005828">
    <property type="entry name" value="MFS_sugar_transport-like"/>
</dbReference>
<dbReference type="InterPro" id="IPR005829">
    <property type="entry name" value="Sugar_transporter_CS"/>
</dbReference>
<dbReference type="GO" id="GO:0022857">
    <property type="term" value="F:transmembrane transporter activity"/>
    <property type="evidence" value="ECO:0007669"/>
    <property type="project" value="InterPro"/>
</dbReference>